<evidence type="ECO:0000313" key="2">
    <source>
        <dbReference type="EMBL" id="KAG2565291.1"/>
    </source>
</evidence>
<name>A0A8T0PSC3_PANVG</name>
<gene>
    <name evidence="2" type="ORF">PVAP13_7NG062900</name>
</gene>
<evidence type="ECO:0000256" key="1">
    <source>
        <dbReference type="SAM" id="Phobius"/>
    </source>
</evidence>
<dbReference type="InterPro" id="IPR004158">
    <property type="entry name" value="DUF247_pln"/>
</dbReference>
<comment type="caution">
    <text evidence="2">The sequence shown here is derived from an EMBL/GenBank/DDBJ whole genome shotgun (WGS) entry which is preliminary data.</text>
</comment>
<keyword evidence="3" id="KW-1185">Reference proteome</keyword>
<organism evidence="2 3">
    <name type="scientific">Panicum virgatum</name>
    <name type="common">Blackwell switchgrass</name>
    <dbReference type="NCBI Taxonomy" id="38727"/>
    <lineage>
        <taxon>Eukaryota</taxon>
        <taxon>Viridiplantae</taxon>
        <taxon>Streptophyta</taxon>
        <taxon>Embryophyta</taxon>
        <taxon>Tracheophyta</taxon>
        <taxon>Spermatophyta</taxon>
        <taxon>Magnoliopsida</taxon>
        <taxon>Liliopsida</taxon>
        <taxon>Poales</taxon>
        <taxon>Poaceae</taxon>
        <taxon>PACMAD clade</taxon>
        <taxon>Panicoideae</taxon>
        <taxon>Panicodae</taxon>
        <taxon>Paniceae</taxon>
        <taxon>Panicinae</taxon>
        <taxon>Panicum</taxon>
        <taxon>Panicum sect. Hiantes</taxon>
    </lineage>
</organism>
<dbReference type="Proteomes" id="UP000823388">
    <property type="component" value="Chromosome 7N"/>
</dbReference>
<keyword evidence="1" id="KW-0812">Transmembrane</keyword>
<feature type="transmembrane region" description="Helical" evidence="1">
    <location>
        <begin position="447"/>
        <end position="469"/>
    </location>
</feature>
<dbReference type="PANTHER" id="PTHR31549:SF277">
    <property type="entry name" value="OS08G0167400 PROTEIN"/>
    <property type="match status" value="1"/>
</dbReference>
<keyword evidence="1" id="KW-0472">Membrane</keyword>
<dbReference type="PANTHER" id="PTHR31549">
    <property type="entry name" value="PROTEIN, PUTATIVE (DUF247)-RELATED-RELATED"/>
    <property type="match status" value="1"/>
</dbReference>
<evidence type="ECO:0000313" key="3">
    <source>
        <dbReference type="Proteomes" id="UP000823388"/>
    </source>
</evidence>
<proteinExistence type="predicted"/>
<keyword evidence="1" id="KW-1133">Transmembrane helix</keyword>
<reference evidence="2" key="1">
    <citation type="submission" date="2020-05" db="EMBL/GenBank/DDBJ databases">
        <title>WGS assembly of Panicum virgatum.</title>
        <authorList>
            <person name="Lovell J.T."/>
            <person name="Jenkins J."/>
            <person name="Shu S."/>
            <person name="Juenger T.E."/>
            <person name="Schmutz J."/>
        </authorList>
    </citation>
    <scope>NUCLEOTIDE SEQUENCE</scope>
    <source>
        <strain evidence="2">AP13</strain>
    </source>
</reference>
<accession>A0A8T0PSC3</accession>
<dbReference type="Pfam" id="PF03140">
    <property type="entry name" value="DUF247"/>
    <property type="match status" value="2"/>
</dbReference>
<sequence length="494" mass="54432">MAQEAAAANTGVQPADEEMRWLCRVRETLEQASPEELGSAARVFDVPRTLRDTKPEAYAPQHFALGPYHHQARPELKDMERYKLAAAKRADASYHRDEAPDMVSSAANWIHATVRDAMMIENQLPLRLFAEALELRHEAADRAVLSLCSIFDRFIKHVSPIEMRAEVTIANDVTKEAHLLELLYHFLVPPDAVFDENCHGGSKDPAVQAQDHSLDDLEEQLLDVVPELTGVQPQRDENAVKKTLLQVSRSLNLGSLVSRPMGAVTKLYGKMTRRLPALPGVVSVVRKLAASVDVEAVLSGMNMDGVASSAPLAKEIKIPSGIHGIAFDTATATLHLPVITLDGNTEVVLRNLVAYETVAVRGPLVLSRYTEMMNGIIDTTRDVRILRQSGVLVNRMKSNRDAVAMWNGMCRAARVSKVSRLDGVIRAVNAHRDRTAAVRAQKMLKRYVFGSWKILTLLASVGLLVMTALEAFCSAYPCHDSWFGNVLQLGSPDP</sequence>
<dbReference type="AlphaFoldDB" id="A0A8T0PSC3"/>
<dbReference type="EMBL" id="CM029050">
    <property type="protein sequence ID" value="KAG2565291.1"/>
    <property type="molecule type" value="Genomic_DNA"/>
</dbReference>
<protein>
    <submittedName>
        <fullName evidence="2">Uncharacterized protein</fullName>
    </submittedName>
</protein>